<feature type="transmembrane region" description="Helical" evidence="2">
    <location>
        <begin position="65"/>
        <end position="98"/>
    </location>
</feature>
<sequence>MTHTMPPHCSEATRLSCVGVYVDDAYRDAVLDELYAHDQRVIAPSVGFDARRVLVHALRARRIGLAWAALVLAVWLVGFLLTGMLVLVLLPGCALLAARSRRGRGAVLRWVGRTVFGAGLYTVAYVAFFGPAQTSYGSDGYDDSTLFPWDAFDGWIALCCLVVTACCVVLRQRHLDRVLRGDLAPEVFVDPARDPAEHVTSARLQWIGDRIRREQHSPLILYDMADPFRGMGTLREAWTLTVELRAAPGARTAPLDPEAPLGNGWLLDHIETQLATLRHPAQPGSSKAVQARLDRLRQVEIDECVFLPAEGLLSREQVPHGPDVFEEHRRAAVEESGEARRHFLRVRVGAWQEEVVTTVFVRAHTQGGMVTLEIVSYVLNPLRADFHSADRAARLPAPAAVWGGIGRALLRTPAVAGSALVDVWQTVAWFLLVAVNGGGRRPAQGPALSIRERGAESHASMFQELDARRYIGTIRERVLNAVRIALTERGWDTSELDARAVLLRGDGVRVERSSGPVRGVAAGHGGLAPRRPA</sequence>
<dbReference type="EMBL" id="BMTD01000013">
    <property type="protein sequence ID" value="GGV09140.1"/>
    <property type="molecule type" value="Genomic_DNA"/>
</dbReference>
<keyword evidence="2" id="KW-0812">Transmembrane</keyword>
<name>A0A918MDW5_9ACTN</name>
<feature type="transmembrane region" description="Helical" evidence="2">
    <location>
        <begin position="152"/>
        <end position="170"/>
    </location>
</feature>
<dbReference type="AlphaFoldDB" id="A0A918MDW5"/>
<reference evidence="3" key="2">
    <citation type="submission" date="2020-09" db="EMBL/GenBank/DDBJ databases">
        <authorList>
            <person name="Sun Q."/>
            <person name="Ohkuma M."/>
        </authorList>
    </citation>
    <scope>NUCLEOTIDE SEQUENCE</scope>
    <source>
        <strain evidence="3">JCM 4369</strain>
    </source>
</reference>
<keyword evidence="4" id="KW-1185">Reference proteome</keyword>
<evidence type="ECO:0000313" key="4">
    <source>
        <dbReference type="Proteomes" id="UP000618795"/>
    </source>
</evidence>
<feature type="region of interest" description="Disordered" evidence="1">
    <location>
        <begin position="514"/>
        <end position="533"/>
    </location>
</feature>
<feature type="transmembrane region" description="Helical" evidence="2">
    <location>
        <begin position="110"/>
        <end position="132"/>
    </location>
</feature>
<gene>
    <name evidence="3" type="ORF">GCM10010260_54220</name>
</gene>
<dbReference type="Proteomes" id="UP000618795">
    <property type="component" value="Unassembled WGS sequence"/>
</dbReference>
<protein>
    <submittedName>
        <fullName evidence="3">Uncharacterized protein</fullName>
    </submittedName>
</protein>
<evidence type="ECO:0000313" key="3">
    <source>
        <dbReference type="EMBL" id="GGV09140.1"/>
    </source>
</evidence>
<reference evidence="3" key="1">
    <citation type="journal article" date="2014" name="Int. J. Syst. Evol. Microbiol.">
        <title>Complete genome sequence of Corynebacterium casei LMG S-19264T (=DSM 44701T), isolated from a smear-ripened cheese.</title>
        <authorList>
            <consortium name="US DOE Joint Genome Institute (JGI-PGF)"/>
            <person name="Walter F."/>
            <person name="Albersmeier A."/>
            <person name="Kalinowski J."/>
            <person name="Ruckert C."/>
        </authorList>
    </citation>
    <scope>NUCLEOTIDE SEQUENCE</scope>
    <source>
        <strain evidence="3">JCM 4369</strain>
    </source>
</reference>
<keyword evidence="2" id="KW-1133">Transmembrane helix</keyword>
<evidence type="ECO:0000256" key="2">
    <source>
        <dbReference type="SAM" id="Phobius"/>
    </source>
</evidence>
<proteinExistence type="predicted"/>
<comment type="caution">
    <text evidence="3">The sequence shown here is derived from an EMBL/GenBank/DDBJ whole genome shotgun (WGS) entry which is preliminary data.</text>
</comment>
<evidence type="ECO:0000256" key="1">
    <source>
        <dbReference type="SAM" id="MobiDB-lite"/>
    </source>
</evidence>
<organism evidence="3 4">
    <name type="scientific">Streptomyces filipinensis</name>
    <dbReference type="NCBI Taxonomy" id="66887"/>
    <lineage>
        <taxon>Bacteria</taxon>
        <taxon>Bacillati</taxon>
        <taxon>Actinomycetota</taxon>
        <taxon>Actinomycetes</taxon>
        <taxon>Kitasatosporales</taxon>
        <taxon>Streptomycetaceae</taxon>
        <taxon>Streptomyces</taxon>
    </lineage>
</organism>
<dbReference type="RefSeq" id="WP_191876130.1">
    <property type="nucleotide sequence ID" value="NZ_BMTD01000013.1"/>
</dbReference>
<accession>A0A918MDW5</accession>
<keyword evidence="2" id="KW-0472">Membrane</keyword>